<proteinExistence type="predicted"/>
<evidence type="ECO:0000313" key="1">
    <source>
        <dbReference type="EMBL" id="MBL0408655.1"/>
    </source>
</evidence>
<sequence length="76" mass="8326">MVQTAADLAANAATGVMLGGSEAGEAIRRAGQVQRWSFSPIMVDWSKVESWKIQTKALFACAFSLRCFDIKQHQAH</sequence>
<dbReference type="EMBL" id="JAEQMY010000379">
    <property type="protein sequence ID" value="MBL0408655.1"/>
    <property type="molecule type" value="Genomic_DNA"/>
</dbReference>
<name>A0A936ZJ56_9HYPH</name>
<gene>
    <name evidence="1" type="ORF">JKG68_32905</name>
</gene>
<accession>A0A936ZJ56</accession>
<protein>
    <submittedName>
        <fullName evidence="1">Uncharacterized protein</fullName>
    </submittedName>
</protein>
<dbReference type="AlphaFoldDB" id="A0A936ZJ56"/>
<evidence type="ECO:0000313" key="2">
    <source>
        <dbReference type="Proteomes" id="UP000605848"/>
    </source>
</evidence>
<keyword evidence="2" id="KW-1185">Reference proteome</keyword>
<reference evidence="1" key="1">
    <citation type="submission" date="2021-01" db="EMBL/GenBank/DDBJ databases">
        <title>Microvirga sp.</title>
        <authorList>
            <person name="Kim M.K."/>
        </authorList>
    </citation>
    <scope>NUCLEOTIDE SEQUENCE</scope>
    <source>
        <strain evidence="1">5420S-16</strain>
    </source>
</reference>
<comment type="caution">
    <text evidence="1">The sequence shown here is derived from an EMBL/GenBank/DDBJ whole genome shotgun (WGS) entry which is preliminary data.</text>
</comment>
<organism evidence="1 2">
    <name type="scientific">Microvirga aerilata</name>
    <dbReference type="NCBI Taxonomy" id="670292"/>
    <lineage>
        <taxon>Bacteria</taxon>
        <taxon>Pseudomonadati</taxon>
        <taxon>Pseudomonadota</taxon>
        <taxon>Alphaproteobacteria</taxon>
        <taxon>Hyphomicrobiales</taxon>
        <taxon>Methylobacteriaceae</taxon>
        <taxon>Microvirga</taxon>
    </lineage>
</organism>
<dbReference type="Proteomes" id="UP000605848">
    <property type="component" value="Unassembled WGS sequence"/>
</dbReference>